<gene>
    <name evidence="1" type="ORF">DFH07DRAFT_786983</name>
</gene>
<proteinExistence type="predicted"/>
<keyword evidence="2" id="KW-1185">Reference proteome</keyword>
<evidence type="ECO:0000313" key="2">
    <source>
        <dbReference type="Proteomes" id="UP001215280"/>
    </source>
</evidence>
<feature type="non-terminal residue" evidence="1">
    <location>
        <position position="1"/>
    </location>
</feature>
<evidence type="ECO:0000313" key="1">
    <source>
        <dbReference type="EMBL" id="KAJ7785197.1"/>
    </source>
</evidence>
<reference evidence="1" key="1">
    <citation type="submission" date="2023-03" db="EMBL/GenBank/DDBJ databases">
        <title>Massive genome expansion in bonnet fungi (Mycena s.s.) driven by repeated elements and novel gene families across ecological guilds.</title>
        <authorList>
            <consortium name="Lawrence Berkeley National Laboratory"/>
            <person name="Harder C.B."/>
            <person name="Miyauchi S."/>
            <person name="Viragh M."/>
            <person name="Kuo A."/>
            <person name="Thoen E."/>
            <person name="Andreopoulos B."/>
            <person name="Lu D."/>
            <person name="Skrede I."/>
            <person name="Drula E."/>
            <person name="Henrissat B."/>
            <person name="Morin E."/>
            <person name="Kohler A."/>
            <person name="Barry K."/>
            <person name="LaButti K."/>
            <person name="Morin E."/>
            <person name="Salamov A."/>
            <person name="Lipzen A."/>
            <person name="Mereny Z."/>
            <person name="Hegedus B."/>
            <person name="Baldrian P."/>
            <person name="Stursova M."/>
            <person name="Weitz H."/>
            <person name="Taylor A."/>
            <person name="Grigoriev I.V."/>
            <person name="Nagy L.G."/>
            <person name="Martin F."/>
            <person name="Kauserud H."/>
        </authorList>
    </citation>
    <scope>NUCLEOTIDE SEQUENCE</scope>
    <source>
        <strain evidence="1">CBHHK188m</strain>
    </source>
</reference>
<protein>
    <submittedName>
        <fullName evidence="1">Uncharacterized protein</fullName>
    </submittedName>
</protein>
<dbReference type="EMBL" id="JARJLG010000001">
    <property type="protein sequence ID" value="KAJ7785197.1"/>
    <property type="molecule type" value="Genomic_DNA"/>
</dbReference>
<accession>A0AAD7KI70</accession>
<dbReference type="AlphaFoldDB" id="A0AAD7KI70"/>
<dbReference type="Proteomes" id="UP001215280">
    <property type="component" value="Unassembled WGS sequence"/>
</dbReference>
<comment type="caution">
    <text evidence="1">The sequence shown here is derived from an EMBL/GenBank/DDBJ whole genome shotgun (WGS) entry which is preliminary data.</text>
</comment>
<organism evidence="1 2">
    <name type="scientific">Mycena maculata</name>
    <dbReference type="NCBI Taxonomy" id="230809"/>
    <lineage>
        <taxon>Eukaryota</taxon>
        <taxon>Fungi</taxon>
        <taxon>Dikarya</taxon>
        <taxon>Basidiomycota</taxon>
        <taxon>Agaricomycotina</taxon>
        <taxon>Agaricomycetes</taxon>
        <taxon>Agaricomycetidae</taxon>
        <taxon>Agaricales</taxon>
        <taxon>Marasmiineae</taxon>
        <taxon>Mycenaceae</taxon>
        <taxon>Mycena</taxon>
    </lineage>
</organism>
<sequence>MHGQLVSPSYNKYLFGRFPLCLHPASCVELPSSLSSLTDKLEPHNTRGAAIRFTNSPIHRVRETVFRSPRRVKSPSTLSVAVTGHVSSERKPRPPSRHQACDTRRFYKLPKSAGDSRAHELFLPRSSLVFPPLRKLACGVWCEFEDQQPRAAWDSRLSESVHDMMACIVLKPTVRRHVNFQGLYRTSRLRRGRAGFGEKALAKL</sequence>
<name>A0AAD7KI70_9AGAR</name>